<feature type="domain" description="HIT" evidence="3">
    <location>
        <begin position="7"/>
        <end position="115"/>
    </location>
</feature>
<feature type="short sequence motif" description="Histidine triad motif" evidence="1">
    <location>
        <begin position="100"/>
        <end position="104"/>
    </location>
</feature>
<comment type="caution">
    <text evidence="4">The sequence shown here is derived from an EMBL/GenBank/DDBJ whole genome shotgun (WGS) entry which is preliminary data.</text>
</comment>
<evidence type="ECO:0000256" key="2">
    <source>
        <dbReference type="SAM" id="Phobius"/>
    </source>
</evidence>
<accession>A0ABU1XFN5</accession>
<keyword evidence="5" id="KW-1185">Reference proteome</keyword>
<evidence type="ECO:0000313" key="5">
    <source>
        <dbReference type="Proteomes" id="UP001251217"/>
    </source>
</evidence>
<gene>
    <name evidence="4" type="ORF">J2W56_003099</name>
</gene>
<dbReference type="PANTHER" id="PTHR46648:SF1">
    <property type="entry name" value="ADENOSINE 5'-MONOPHOSPHORAMIDASE HNT1"/>
    <property type="match status" value="1"/>
</dbReference>
<evidence type="ECO:0000256" key="1">
    <source>
        <dbReference type="PROSITE-ProRule" id="PRU00464"/>
    </source>
</evidence>
<name>A0ABU1XFN5_9NOCA</name>
<dbReference type="Gene3D" id="3.30.428.10">
    <property type="entry name" value="HIT-like"/>
    <property type="match status" value="1"/>
</dbReference>
<dbReference type="EMBL" id="JAVDWW010000004">
    <property type="protein sequence ID" value="MDR7169358.1"/>
    <property type="molecule type" value="Genomic_DNA"/>
</dbReference>
<organism evidence="4 5">
    <name type="scientific">Nocardia kruczakiae</name>
    <dbReference type="NCBI Taxonomy" id="261477"/>
    <lineage>
        <taxon>Bacteria</taxon>
        <taxon>Bacillati</taxon>
        <taxon>Actinomycetota</taxon>
        <taxon>Actinomycetes</taxon>
        <taxon>Mycobacteriales</taxon>
        <taxon>Nocardiaceae</taxon>
        <taxon>Nocardia</taxon>
    </lineage>
</organism>
<feature type="transmembrane region" description="Helical" evidence="2">
    <location>
        <begin position="268"/>
        <end position="286"/>
    </location>
</feature>
<keyword evidence="2" id="KW-0472">Membrane</keyword>
<reference evidence="4 5" key="1">
    <citation type="submission" date="2023-07" db="EMBL/GenBank/DDBJ databases">
        <title>Sorghum-associated microbial communities from plants grown in Nebraska, USA.</title>
        <authorList>
            <person name="Schachtman D."/>
        </authorList>
    </citation>
    <scope>NUCLEOTIDE SEQUENCE [LARGE SCALE GENOMIC DNA]</scope>
    <source>
        <strain evidence="4 5">4272</strain>
    </source>
</reference>
<dbReference type="PROSITE" id="PS51084">
    <property type="entry name" value="HIT_2"/>
    <property type="match status" value="1"/>
</dbReference>
<protein>
    <submittedName>
        <fullName evidence="4">Histidine triad (HIT) family protein</fullName>
    </submittedName>
</protein>
<sequence length="287" mass="31320">MTDAACPFCVIVAGEDPSAREIYRDANAVAFFPREPATHGHTLVVPTRHVRHVWELTDSDLTSLSLVTIKVAGAIRTAVAPEGLNIIQSNGHAAAQTVEHVHVHVVPRWENDRMTEFWPAGTEETSADIASAARKITAALSGGTSTTSAEDRRQHLVFVQSVVARLAQASSTAKAWLLPIVTATYGYAITKNAPGIALLGVVAVMVFALLDANYLKEERAFRQLYDEVAGDGPVPAFSMNPAVAGHNRQRRNYWPDLRDWKSWSVAPVYLPLVMTGLVIAVLYAWVW</sequence>
<dbReference type="InterPro" id="IPR001310">
    <property type="entry name" value="Histidine_triad_HIT"/>
</dbReference>
<dbReference type="Proteomes" id="UP001251217">
    <property type="component" value="Unassembled WGS sequence"/>
</dbReference>
<feature type="transmembrane region" description="Helical" evidence="2">
    <location>
        <begin position="196"/>
        <end position="215"/>
    </location>
</feature>
<evidence type="ECO:0000259" key="3">
    <source>
        <dbReference type="PROSITE" id="PS51084"/>
    </source>
</evidence>
<proteinExistence type="predicted"/>
<keyword evidence="2" id="KW-0812">Transmembrane</keyword>
<dbReference type="RefSeq" id="WP_084461032.1">
    <property type="nucleotide sequence ID" value="NZ_JAVDWW010000004.1"/>
</dbReference>
<dbReference type="PANTHER" id="PTHR46648">
    <property type="entry name" value="HIT FAMILY PROTEIN 1"/>
    <property type="match status" value="1"/>
</dbReference>
<dbReference type="InterPro" id="IPR036265">
    <property type="entry name" value="HIT-like_sf"/>
</dbReference>
<keyword evidence="2" id="KW-1133">Transmembrane helix</keyword>
<dbReference type="Pfam" id="PF01230">
    <property type="entry name" value="HIT"/>
    <property type="match status" value="1"/>
</dbReference>
<dbReference type="InterPro" id="IPR011146">
    <property type="entry name" value="HIT-like"/>
</dbReference>
<evidence type="ECO:0000313" key="4">
    <source>
        <dbReference type="EMBL" id="MDR7169358.1"/>
    </source>
</evidence>
<dbReference type="SUPFAM" id="SSF54197">
    <property type="entry name" value="HIT-like"/>
    <property type="match status" value="1"/>
</dbReference>